<proteinExistence type="predicted"/>
<dbReference type="OrthoDB" id="1700726at2759"/>
<organism evidence="2 3">
    <name type="scientific">Linnemannia hyalina</name>
    <dbReference type="NCBI Taxonomy" id="64524"/>
    <lineage>
        <taxon>Eukaryota</taxon>
        <taxon>Fungi</taxon>
        <taxon>Fungi incertae sedis</taxon>
        <taxon>Mucoromycota</taxon>
        <taxon>Mortierellomycotina</taxon>
        <taxon>Mortierellomycetes</taxon>
        <taxon>Mortierellales</taxon>
        <taxon>Mortierellaceae</taxon>
        <taxon>Linnemannia</taxon>
    </lineage>
</organism>
<comment type="caution">
    <text evidence="2">The sequence shown here is derived from an EMBL/GenBank/DDBJ whole genome shotgun (WGS) entry which is preliminary data.</text>
</comment>
<keyword evidence="2" id="KW-0436">Ligase</keyword>
<protein>
    <submittedName>
        <fullName evidence="2">Long-chain-fatty-acid--CoA ligase 3</fullName>
    </submittedName>
</protein>
<evidence type="ECO:0000256" key="1">
    <source>
        <dbReference type="SAM" id="MobiDB-lite"/>
    </source>
</evidence>
<dbReference type="SUPFAM" id="SSF56801">
    <property type="entry name" value="Acetyl-CoA synthetase-like"/>
    <property type="match status" value="1"/>
</dbReference>
<sequence>MTPSDDIRYTSGDQPNPRGEATIILVRDPNAMKGDYKKSNATATSIDGNGWIRTGEWDSLNPKGTFELLGKVKS</sequence>
<dbReference type="GO" id="GO:0016874">
    <property type="term" value="F:ligase activity"/>
    <property type="evidence" value="ECO:0007669"/>
    <property type="project" value="UniProtKB-KW"/>
</dbReference>
<keyword evidence="3" id="KW-1185">Reference proteome</keyword>
<gene>
    <name evidence="2" type="primary">ACSL3</name>
    <name evidence="2" type="ORF">KI688_006410</name>
</gene>
<dbReference type="EMBL" id="JAHRHY010000002">
    <property type="protein sequence ID" value="KAG9072186.1"/>
    <property type="molecule type" value="Genomic_DNA"/>
</dbReference>
<dbReference type="Proteomes" id="UP000707451">
    <property type="component" value="Unassembled WGS sequence"/>
</dbReference>
<feature type="region of interest" description="Disordered" evidence="1">
    <location>
        <begin position="1"/>
        <end position="20"/>
    </location>
</feature>
<name>A0A9P7Y3M7_9FUNG</name>
<reference evidence="2" key="1">
    <citation type="submission" date="2021-06" db="EMBL/GenBank/DDBJ databases">
        <title>Genome Sequence of Mortierella hyaline Strain SCG-10, a Cold-Adapted, Nitrate-Reducing Fungus Isolated from Soil in Minnesota, USA.</title>
        <authorList>
            <person name="Aldossari N."/>
        </authorList>
    </citation>
    <scope>NUCLEOTIDE SEQUENCE</scope>
    <source>
        <strain evidence="2">SCG-10</strain>
    </source>
</reference>
<dbReference type="Gene3D" id="2.30.38.10">
    <property type="entry name" value="Luciferase, Domain 3"/>
    <property type="match status" value="1"/>
</dbReference>
<evidence type="ECO:0000313" key="2">
    <source>
        <dbReference type="EMBL" id="KAG9072186.1"/>
    </source>
</evidence>
<evidence type="ECO:0000313" key="3">
    <source>
        <dbReference type="Proteomes" id="UP000707451"/>
    </source>
</evidence>
<dbReference type="AlphaFoldDB" id="A0A9P7Y3M7"/>
<accession>A0A9P7Y3M7</accession>